<comment type="caution">
    <text evidence="1">The sequence shown here is derived from an EMBL/GenBank/DDBJ whole genome shotgun (WGS) entry which is preliminary data.</text>
</comment>
<name>A0A497VJ21_9RHOB</name>
<dbReference type="Proteomes" id="UP000269157">
    <property type="component" value="Unassembled WGS sequence"/>
</dbReference>
<dbReference type="EMBL" id="RCCE01000007">
    <property type="protein sequence ID" value="RLJ40638.1"/>
    <property type="molecule type" value="Genomic_DNA"/>
</dbReference>
<keyword evidence="2" id="KW-1185">Reference proteome</keyword>
<organism evidence="1 2">
    <name type="scientific">Litoreibacter meonggei</name>
    <dbReference type="NCBI Taxonomy" id="1049199"/>
    <lineage>
        <taxon>Bacteria</taxon>
        <taxon>Pseudomonadati</taxon>
        <taxon>Pseudomonadota</taxon>
        <taxon>Alphaproteobacteria</taxon>
        <taxon>Rhodobacterales</taxon>
        <taxon>Roseobacteraceae</taxon>
        <taxon>Litoreibacter</taxon>
    </lineage>
</organism>
<accession>A0A497VJ21</accession>
<proteinExistence type="predicted"/>
<evidence type="ECO:0000313" key="2">
    <source>
        <dbReference type="Proteomes" id="UP000269157"/>
    </source>
</evidence>
<protein>
    <submittedName>
        <fullName evidence="1">Uncharacterized protein</fullName>
    </submittedName>
</protein>
<dbReference type="AlphaFoldDB" id="A0A497VJ21"/>
<gene>
    <name evidence="1" type="ORF">BCF46_3710</name>
</gene>
<reference evidence="1 2" key="1">
    <citation type="submission" date="2018-10" db="EMBL/GenBank/DDBJ databases">
        <title>Genomic Encyclopedia of Archaeal and Bacterial Type Strains, Phase II (KMG-II): from individual species to whole genera.</title>
        <authorList>
            <person name="Goeker M."/>
        </authorList>
    </citation>
    <scope>NUCLEOTIDE SEQUENCE [LARGE SCALE GENOMIC DNA]</scope>
    <source>
        <strain evidence="1 2">DSM 29466</strain>
    </source>
</reference>
<evidence type="ECO:0000313" key="1">
    <source>
        <dbReference type="EMBL" id="RLJ40638.1"/>
    </source>
</evidence>
<dbReference type="RefSeq" id="WP_170157978.1">
    <property type="nucleotide sequence ID" value="NZ_RCCE01000007.1"/>
</dbReference>
<sequence length="116" mass="12149">MAFKNNTNTGRVAKMVETFALIQKSAKSNRADADTLGVMMRPLIAALTNAGVMGASVDAPMGQDAPTLTLTAGQRAARHLADRASLRDLTAALLGRLEAHEARLAEGRTGSDDGSR</sequence>